<protein>
    <submittedName>
        <fullName evidence="1">Uncharacterized protein</fullName>
    </submittedName>
</protein>
<dbReference type="Proteomes" id="UP000433309">
    <property type="component" value="Unassembled WGS sequence"/>
</dbReference>
<dbReference type="AlphaFoldDB" id="A0A6I2L464"/>
<proteinExistence type="predicted"/>
<organism evidence="1 2">
    <name type="scientific">Duganella guangzhouensis</name>
    <dbReference type="NCBI Taxonomy" id="2666084"/>
    <lineage>
        <taxon>Bacteria</taxon>
        <taxon>Pseudomonadati</taxon>
        <taxon>Pseudomonadota</taxon>
        <taxon>Betaproteobacteria</taxon>
        <taxon>Burkholderiales</taxon>
        <taxon>Oxalobacteraceae</taxon>
        <taxon>Telluria group</taxon>
        <taxon>Duganella</taxon>
    </lineage>
</organism>
<gene>
    <name evidence="1" type="ORF">GJ699_13620</name>
</gene>
<evidence type="ECO:0000313" key="2">
    <source>
        <dbReference type="Proteomes" id="UP000433309"/>
    </source>
</evidence>
<name>A0A6I2L464_9BURK</name>
<reference evidence="1 2" key="1">
    <citation type="submission" date="2019-11" db="EMBL/GenBank/DDBJ databases">
        <title>Novel species isolated from a subtropical stream in China.</title>
        <authorList>
            <person name="Lu H."/>
        </authorList>
    </citation>
    <scope>NUCLEOTIDE SEQUENCE [LARGE SCALE GENOMIC DNA]</scope>
    <source>
        <strain evidence="1 2">FT80W</strain>
    </source>
</reference>
<comment type="caution">
    <text evidence="1">The sequence shown here is derived from an EMBL/GenBank/DDBJ whole genome shotgun (WGS) entry which is preliminary data.</text>
</comment>
<keyword evidence="2" id="KW-1185">Reference proteome</keyword>
<sequence length="78" mass="8523">MLAHKSEVKFIVQDKESALFLMPVEGDVGFTPWAHEAGRFDGIAEACDTATLNCHEGFYVTQVVCSEGDSELYSAGKH</sequence>
<dbReference type="RefSeq" id="WP_154377026.1">
    <property type="nucleotide sequence ID" value="NZ_WKJK01000006.1"/>
</dbReference>
<accession>A0A6I2L464</accession>
<dbReference type="EMBL" id="WKJK01000006">
    <property type="protein sequence ID" value="MRW91029.1"/>
    <property type="molecule type" value="Genomic_DNA"/>
</dbReference>
<evidence type="ECO:0000313" key="1">
    <source>
        <dbReference type="EMBL" id="MRW91029.1"/>
    </source>
</evidence>